<proteinExistence type="predicted"/>
<dbReference type="AlphaFoldDB" id="A0A3B0CMH7"/>
<dbReference type="Gene3D" id="3.40.190.10">
    <property type="entry name" value="Periplasmic binding protein-like II"/>
    <property type="match status" value="1"/>
</dbReference>
<comment type="caution">
    <text evidence="7">The sequence shown here is derived from an EMBL/GenBank/DDBJ whole genome shotgun (WGS) entry which is preliminary data.</text>
</comment>
<feature type="signal peptide" evidence="6">
    <location>
        <begin position="1"/>
        <end position="27"/>
    </location>
</feature>
<dbReference type="OrthoDB" id="9782846at2"/>
<evidence type="ECO:0000256" key="6">
    <source>
        <dbReference type="SAM" id="SignalP"/>
    </source>
</evidence>
<keyword evidence="4" id="KW-0564">Palmitate</keyword>
<evidence type="ECO:0000256" key="1">
    <source>
        <dbReference type="ARBA" id="ARBA00022475"/>
    </source>
</evidence>
<dbReference type="InterPro" id="IPR050490">
    <property type="entry name" value="Bact_solute-bd_prot1"/>
</dbReference>
<sequence>MVAIRAKSRPLAVFSFILILMSGCGGALNGEQKPDRREAEAEKPKEPYTMKIYAAGVAETEFDDRFRQVLKQKFPHITVEYFPGVKGATLPNLVAEGNIPDLIRTDVPTLRTAYLDLSLGYDLNDFVKKYKYDLSRFTSVFIDEIVDAGRTGALYGLPVPPYFPQALYYNKDLFDKFGVPYPKKTGITWDEVYDLAKKLTRVEGGAVYRGFSSHPGNTLRDNQFSLPILDPSADQLAEPEKWKVLFNNLLRFYEIPNNTIESTATLDGSAFAKGNVAMMTNQHSVYLKLPPELNWDLAAYPTLEGAPKLMPQRGPAYWSISNTSTHKEDAFEMIMVMLADEVQMADSRKGITTTLNSPVIKSALGKESPVYSTKNMDAVNVYPPIPYTKKRKAGLTDVPGLTLQNLQSQTFVDVAMGKMDVNTALRQLDEKLKAELAKEKSK</sequence>
<evidence type="ECO:0000313" key="7">
    <source>
        <dbReference type="EMBL" id="RKN86160.1"/>
    </source>
</evidence>
<keyword evidence="8" id="KW-1185">Reference proteome</keyword>
<feature type="chain" id="PRO_5017475940" evidence="6">
    <location>
        <begin position="28"/>
        <end position="442"/>
    </location>
</feature>
<keyword evidence="5" id="KW-0449">Lipoprotein</keyword>
<evidence type="ECO:0000256" key="2">
    <source>
        <dbReference type="ARBA" id="ARBA00022729"/>
    </source>
</evidence>
<organism evidence="7 8">
    <name type="scientific">Paenibacillus ginsengarvi</name>
    <dbReference type="NCBI Taxonomy" id="400777"/>
    <lineage>
        <taxon>Bacteria</taxon>
        <taxon>Bacillati</taxon>
        <taxon>Bacillota</taxon>
        <taxon>Bacilli</taxon>
        <taxon>Bacillales</taxon>
        <taxon>Paenibacillaceae</taxon>
        <taxon>Paenibacillus</taxon>
    </lineage>
</organism>
<protein>
    <submittedName>
        <fullName evidence="7">Extracellular solute-binding protein</fullName>
    </submittedName>
</protein>
<evidence type="ECO:0000256" key="4">
    <source>
        <dbReference type="ARBA" id="ARBA00023139"/>
    </source>
</evidence>
<dbReference type="Proteomes" id="UP000282311">
    <property type="component" value="Unassembled WGS sequence"/>
</dbReference>
<evidence type="ECO:0000256" key="3">
    <source>
        <dbReference type="ARBA" id="ARBA00023136"/>
    </source>
</evidence>
<dbReference type="InterPro" id="IPR006059">
    <property type="entry name" value="SBP"/>
</dbReference>
<keyword evidence="3" id="KW-0472">Membrane</keyword>
<dbReference type="PROSITE" id="PS51257">
    <property type="entry name" value="PROKAR_LIPOPROTEIN"/>
    <property type="match status" value="1"/>
</dbReference>
<dbReference type="Pfam" id="PF01547">
    <property type="entry name" value="SBP_bac_1"/>
    <property type="match status" value="1"/>
</dbReference>
<accession>A0A3B0CMH7</accession>
<dbReference type="PANTHER" id="PTHR43649:SF33">
    <property type="entry name" value="POLYGALACTURONAN_RHAMNOGALACTURONAN-BINDING PROTEIN YTCQ"/>
    <property type="match status" value="1"/>
</dbReference>
<keyword evidence="2 6" id="KW-0732">Signal</keyword>
<evidence type="ECO:0000313" key="8">
    <source>
        <dbReference type="Proteomes" id="UP000282311"/>
    </source>
</evidence>
<evidence type="ECO:0000256" key="5">
    <source>
        <dbReference type="ARBA" id="ARBA00023288"/>
    </source>
</evidence>
<dbReference type="EMBL" id="RBAH01000002">
    <property type="protein sequence ID" value="RKN86160.1"/>
    <property type="molecule type" value="Genomic_DNA"/>
</dbReference>
<reference evidence="7 8" key="1">
    <citation type="journal article" date="2007" name="Int. J. Syst. Evol. Microbiol.">
        <title>Paenibacillus ginsengarvi sp. nov., isolated from soil from ginseng cultivation.</title>
        <authorList>
            <person name="Yoon M.H."/>
            <person name="Ten L.N."/>
            <person name="Im W.T."/>
        </authorList>
    </citation>
    <scope>NUCLEOTIDE SEQUENCE [LARGE SCALE GENOMIC DNA]</scope>
    <source>
        <strain evidence="7 8">KCTC 13059</strain>
    </source>
</reference>
<dbReference type="SUPFAM" id="SSF53850">
    <property type="entry name" value="Periplasmic binding protein-like II"/>
    <property type="match status" value="1"/>
</dbReference>
<name>A0A3B0CMH7_9BACL</name>
<keyword evidence="1" id="KW-1003">Cell membrane</keyword>
<gene>
    <name evidence="7" type="ORF">D7M11_03885</name>
</gene>
<dbReference type="RefSeq" id="WP_120745852.1">
    <property type="nucleotide sequence ID" value="NZ_RBAH01000002.1"/>
</dbReference>
<dbReference type="PANTHER" id="PTHR43649">
    <property type="entry name" value="ARABINOSE-BINDING PROTEIN-RELATED"/>
    <property type="match status" value="1"/>
</dbReference>